<dbReference type="OMA" id="SHMLTTT"/>
<evidence type="ECO:0000256" key="10">
    <source>
        <dbReference type="ARBA" id="ARBA00023033"/>
    </source>
</evidence>
<dbReference type="SUPFAM" id="SSF48264">
    <property type="entry name" value="Cytochrome P450"/>
    <property type="match status" value="1"/>
</dbReference>
<evidence type="ECO:0000256" key="1">
    <source>
        <dbReference type="ARBA" id="ARBA00001971"/>
    </source>
</evidence>
<dbReference type="CDD" id="cd11043">
    <property type="entry name" value="CYP90-like"/>
    <property type="match status" value="1"/>
</dbReference>
<dbReference type="PANTHER" id="PTHR24286">
    <property type="entry name" value="CYTOCHROME P450 26"/>
    <property type="match status" value="1"/>
</dbReference>
<reference evidence="15 17" key="1">
    <citation type="journal article" date="2017" name="Nature">
        <title>The sunflower genome provides insights into oil metabolism, flowering and Asterid evolution.</title>
        <authorList>
            <person name="Badouin H."/>
            <person name="Gouzy J."/>
            <person name="Grassa C.J."/>
            <person name="Murat F."/>
            <person name="Staton S.E."/>
            <person name="Cottret L."/>
            <person name="Lelandais-Briere C."/>
            <person name="Owens G.L."/>
            <person name="Carrere S."/>
            <person name="Mayjonade B."/>
            <person name="Legrand L."/>
            <person name="Gill N."/>
            <person name="Kane N.C."/>
            <person name="Bowers J.E."/>
            <person name="Hubner S."/>
            <person name="Bellec A."/>
            <person name="Berard A."/>
            <person name="Berges H."/>
            <person name="Blanchet N."/>
            <person name="Boniface M.C."/>
            <person name="Brunel D."/>
            <person name="Catrice O."/>
            <person name="Chaidir N."/>
            <person name="Claudel C."/>
            <person name="Donnadieu C."/>
            <person name="Faraut T."/>
            <person name="Fievet G."/>
            <person name="Helmstetter N."/>
            <person name="King M."/>
            <person name="Knapp S.J."/>
            <person name="Lai Z."/>
            <person name="Le Paslier M.C."/>
            <person name="Lippi Y."/>
            <person name="Lorenzon L."/>
            <person name="Mandel J.R."/>
            <person name="Marage G."/>
            <person name="Marchand G."/>
            <person name="Marquand E."/>
            <person name="Bret-Mestries E."/>
            <person name="Morien E."/>
            <person name="Nambeesan S."/>
            <person name="Nguyen T."/>
            <person name="Pegot-Espagnet P."/>
            <person name="Pouilly N."/>
            <person name="Raftis F."/>
            <person name="Sallet E."/>
            <person name="Schiex T."/>
            <person name="Thomas J."/>
            <person name="Vandecasteele C."/>
            <person name="Vares D."/>
            <person name="Vear F."/>
            <person name="Vautrin S."/>
            <person name="Crespi M."/>
            <person name="Mangin B."/>
            <person name="Burke J.M."/>
            <person name="Salse J."/>
            <person name="Munos S."/>
            <person name="Vincourt P."/>
            <person name="Rieseberg L.H."/>
            <person name="Langlade N.B."/>
        </authorList>
    </citation>
    <scope>NUCLEOTIDE SEQUENCE [LARGE SCALE GENOMIC DNA]</scope>
    <source>
        <strain evidence="17">cv. SF193</strain>
        <tissue evidence="15">Leaves</tissue>
    </source>
</reference>
<dbReference type="Gene3D" id="1.10.630.10">
    <property type="entry name" value="Cytochrome P450"/>
    <property type="match status" value="1"/>
</dbReference>
<proteinExistence type="inferred from homology"/>
<dbReference type="FunCoup" id="A0A251UNY1">
    <property type="interactions" value="259"/>
</dbReference>
<gene>
    <name evidence="16" type="ORF">HannXRQ_Chr05g0138131</name>
    <name evidence="15" type="ORF">HanXRQr2_Chr05g0202461</name>
</gene>
<dbReference type="InterPro" id="IPR036396">
    <property type="entry name" value="Cyt_P450_sf"/>
</dbReference>
<reference evidence="16" key="2">
    <citation type="submission" date="2017-02" db="EMBL/GenBank/DDBJ databases">
        <title>Sunflower complete genome.</title>
        <authorList>
            <person name="Langlade N."/>
            <person name="Munos S."/>
        </authorList>
    </citation>
    <scope>NUCLEOTIDE SEQUENCE [LARGE SCALE GENOMIC DNA]</scope>
    <source>
        <tissue evidence="16">Leaves</tissue>
    </source>
</reference>
<evidence type="ECO:0000256" key="13">
    <source>
        <dbReference type="RuleBase" id="RU000461"/>
    </source>
</evidence>
<dbReference type="EMBL" id="CM007894">
    <property type="protein sequence ID" value="OTG24566.1"/>
    <property type="molecule type" value="Genomic_DNA"/>
</dbReference>
<dbReference type="FunFam" id="1.10.630.10:FF:000022">
    <property type="entry name" value="Taxadiene 5-alpha hydroxylase"/>
    <property type="match status" value="1"/>
</dbReference>
<dbReference type="Gramene" id="mRNA:HanXRQr2_Chr05g0202461">
    <property type="protein sequence ID" value="mRNA:HanXRQr2_Chr05g0202461"/>
    <property type="gene ID" value="HanXRQr2_Chr05g0202461"/>
</dbReference>
<keyword evidence="7 14" id="KW-1133">Transmembrane helix</keyword>
<dbReference type="PANTHER" id="PTHR24286:SF349">
    <property type="entry name" value="CYTOCHROME P450 716A1-RELATED"/>
    <property type="match status" value="1"/>
</dbReference>
<dbReference type="InParanoid" id="A0A251UNY1"/>
<keyword evidence="8 13" id="KW-0560">Oxidoreductase</keyword>
<dbReference type="GO" id="GO:0004497">
    <property type="term" value="F:monooxygenase activity"/>
    <property type="evidence" value="ECO:0000318"/>
    <property type="project" value="GO_Central"/>
</dbReference>
<accession>A0A251UNY1</accession>
<evidence type="ECO:0000256" key="12">
    <source>
        <dbReference type="PIRSR" id="PIRSR602401-1"/>
    </source>
</evidence>
<feature type="binding site" description="axial binding residue" evidence="12">
    <location>
        <position position="455"/>
    </location>
    <ligand>
        <name>heme</name>
        <dbReference type="ChEBI" id="CHEBI:30413"/>
    </ligand>
    <ligandPart>
        <name>Fe</name>
        <dbReference type="ChEBI" id="CHEBI:18248"/>
    </ligandPart>
</feature>
<dbReference type="GO" id="GO:0016020">
    <property type="term" value="C:membrane"/>
    <property type="evidence" value="ECO:0007669"/>
    <property type="project" value="UniProtKB-SubCell"/>
</dbReference>
<dbReference type="Pfam" id="PF00067">
    <property type="entry name" value="p450"/>
    <property type="match status" value="1"/>
</dbReference>
<feature type="transmembrane region" description="Helical" evidence="14">
    <location>
        <begin position="34"/>
        <end position="56"/>
    </location>
</feature>
<keyword evidence="17" id="KW-1185">Reference proteome</keyword>
<evidence type="ECO:0000256" key="4">
    <source>
        <dbReference type="ARBA" id="ARBA00022617"/>
    </source>
</evidence>
<evidence type="ECO:0000256" key="11">
    <source>
        <dbReference type="ARBA" id="ARBA00023136"/>
    </source>
</evidence>
<dbReference type="GO" id="GO:0005506">
    <property type="term" value="F:iron ion binding"/>
    <property type="evidence" value="ECO:0007669"/>
    <property type="project" value="InterPro"/>
</dbReference>
<comment type="cofactor">
    <cofactor evidence="1 12">
        <name>heme</name>
        <dbReference type="ChEBI" id="CHEBI:30413"/>
    </cofactor>
</comment>
<evidence type="ECO:0000313" key="15">
    <source>
        <dbReference type="EMBL" id="KAF5804889.1"/>
    </source>
</evidence>
<evidence type="ECO:0000256" key="5">
    <source>
        <dbReference type="ARBA" id="ARBA00022692"/>
    </source>
</evidence>
<dbReference type="InterPro" id="IPR002401">
    <property type="entry name" value="Cyt_P450_E_grp-I"/>
</dbReference>
<dbReference type="GO" id="GO:0102557">
    <property type="term" value="F:protopanaxadiol 6-hydroxylase activity"/>
    <property type="evidence" value="ECO:0007669"/>
    <property type="project" value="UniProtKB-EC"/>
</dbReference>
<evidence type="ECO:0000256" key="6">
    <source>
        <dbReference type="ARBA" id="ARBA00022723"/>
    </source>
</evidence>
<dbReference type="PRINTS" id="PR00463">
    <property type="entry name" value="EP450I"/>
</dbReference>
<evidence type="ECO:0000256" key="3">
    <source>
        <dbReference type="ARBA" id="ARBA00010617"/>
    </source>
</evidence>
<keyword evidence="11 14" id="KW-0472">Membrane</keyword>
<evidence type="ECO:0000313" key="16">
    <source>
        <dbReference type="EMBL" id="OTG24566.1"/>
    </source>
</evidence>
<dbReference type="InterPro" id="IPR001128">
    <property type="entry name" value="Cyt_P450"/>
</dbReference>
<protein>
    <submittedName>
        <fullName evidence="15">Protopanaxadiol 6-hydroxylase</fullName>
        <ecNumber evidence="15">1.14.14.121</ecNumber>
    </submittedName>
    <submittedName>
        <fullName evidence="16">Putative cytochrome P450</fullName>
    </submittedName>
</protein>
<evidence type="ECO:0000313" key="17">
    <source>
        <dbReference type="Proteomes" id="UP000215914"/>
    </source>
</evidence>
<organism evidence="16 17">
    <name type="scientific">Helianthus annuus</name>
    <name type="common">Common sunflower</name>
    <dbReference type="NCBI Taxonomy" id="4232"/>
    <lineage>
        <taxon>Eukaryota</taxon>
        <taxon>Viridiplantae</taxon>
        <taxon>Streptophyta</taxon>
        <taxon>Embryophyta</taxon>
        <taxon>Tracheophyta</taxon>
        <taxon>Spermatophyta</taxon>
        <taxon>Magnoliopsida</taxon>
        <taxon>eudicotyledons</taxon>
        <taxon>Gunneridae</taxon>
        <taxon>Pentapetalae</taxon>
        <taxon>asterids</taxon>
        <taxon>campanulids</taxon>
        <taxon>Asterales</taxon>
        <taxon>Asteraceae</taxon>
        <taxon>Asteroideae</taxon>
        <taxon>Heliantheae alliance</taxon>
        <taxon>Heliantheae</taxon>
        <taxon>Helianthus</taxon>
    </lineage>
</organism>
<comment type="subcellular location">
    <subcellularLocation>
        <location evidence="2">Membrane</location>
        <topology evidence="2">Single-pass membrane protein</topology>
    </subcellularLocation>
</comment>
<keyword evidence="9 12" id="KW-0408">Iron</keyword>
<dbReference type="GO" id="GO:0020037">
    <property type="term" value="F:heme binding"/>
    <property type="evidence" value="ECO:0007669"/>
    <property type="project" value="InterPro"/>
</dbReference>
<keyword evidence="4 12" id="KW-0349">Heme</keyword>
<dbReference type="AlphaFoldDB" id="A0A251UNY1"/>
<keyword evidence="10 13" id="KW-0503">Monooxygenase</keyword>
<evidence type="ECO:0000256" key="9">
    <source>
        <dbReference type="ARBA" id="ARBA00023004"/>
    </source>
</evidence>
<dbReference type="Proteomes" id="UP000215914">
    <property type="component" value="Chromosome 5"/>
</dbReference>
<sequence length="510" mass="57975">MTFSLYILLQFSFMKHSKNNSCDRQGSLHSTMDILYATTVSLFVVVVSFSLHLVFYKSKSAVKGKLPPGKKGWPIIGESLEFLATGWNGHPEKFVFDRMAKFSPQVFRTSLMLEDAAVFCGCAGNKFLFSNENKLVKSWWPSSVNKIFPSNQISKTEGLKMRKLLPNFFKPEALQRYVPVMDLVTQKHFKTGWEGKEQIVTCELTKNLTFWLACKIFLSVDEPEKVRYLSGPLESISRGILSIPIDLPGTPLRKGINAANFIRKEIISIIKQRKIDLAEKRASPTQDILSYMLLFTNEDGVKMTETNIADKILSLLIGGHDTGSSVCAFVVKFLAELPEVYQGVYKEQMEIAKSKGSEELLNWNDISKMKYSWNVACEALRLAPPLQGTFREAITDFVYNGYSIPKGWKLYWSSFSTHKNPEYFHEPQKFDPSRFDGKGPAPYTFVPFGGGPRMCPGKEFARLEILVFMHHLVRKFKWEKLIPDEQIVVNPLPIPAMGLPIRLYPIKAKS</sequence>
<evidence type="ECO:0000256" key="2">
    <source>
        <dbReference type="ARBA" id="ARBA00004167"/>
    </source>
</evidence>
<dbReference type="PROSITE" id="PS00086">
    <property type="entry name" value="CYTOCHROME_P450"/>
    <property type="match status" value="1"/>
</dbReference>
<keyword evidence="5 14" id="KW-0812">Transmembrane</keyword>
<evidence type="ECO:0000256" key="8">
    <source>
        <dbReference type="ARBA" id="ARBA00023002"/>
    </source>
</evidence>
<dbReference type="InterPro" id="IPR017972">
    <property type="entry name" value="Cyt_P450_CS"/>
</dbReference>
<keyword evidence="6 12" id="KW-0479">Metal-binding</keyword>
<dbReference type="EC" id="1.14.14.121" evidence="15"/>
<evidence type="ECO:0000256" key="14">
    <source>
        <dbReference type="SAM" id="Phobius"/>
    </source>
</evidence>
<reference evidence="15" key="3">
    <citation type="submission" date="2020-06" db="EMBL/GenBank/DDBJ databases">
        <title>Helianthus annuus Genome sequencing and assembly Release 2.</title>
        <authorList>
            <person name="Gouzy J."/>
            <person name="Langlade N."/>
            <person name="Munos S."/>
        </authorList>
    </citation>
    <scope>NUCLEOTIDE SEQUENCE</scope>
    <source>
        <tissue evidence="15">Leaves</tissue>
    </source>
</reference>
<dbReference type="EMBL" id="MNCJ02000320">
    <property type="protein sequence ID" value="KAF5804889.1"/>
    <property type="molecule type" value="Genomic_DNA"/>
</dbReference>
<comment type="similarity">
    <text evidence="3 13">Belongs to the cytochrome P450 family.</text>
</comment>
<evidence type="ECO:0000256" key="7">
    <source>
        <dbReference type="ARBA" id="ARBA00022989"/>
    </source>
</evidence>
<dbReference type="PRINTS" id="PR00385">
    <property type="entry name" value="P450"/>
</dbReference>
<name>A0A251UNY1_HELAN</name>